<sequence length="402" mass="44281">MLRLRNHLLPLLRASFHASTFSSPLQLRRLLPSTAAASPSVHLSRLNSAAARSATATPFSVEEYLVGTCGLTGAQALEASKKVSSLKSPSKPDAVVAILSGLGLSRADLAVVIAAEPRILRIRPHNIGLRITALRDRVGLSDPQIVRILLSGGARGLQRGDMSPRLEFWIPFVGSFDTLLKILKRNNAIVFSNIEKVIKPNIALLRECGLRDCEIVQLSKTAARILTYNPERVKAVVQRAEKLRMLDYSWPWAFKHIVVTAARCNEGIVAARMEFLTGALGCSVDKLRSAVCKCPRILELSESKLLSKIEFLVTKVRVEPDYILHRPVLLTYSLEKRLVPRHYVVEVLLVKGLIKGGVDFYGCVCLSDKDFVARYIEYHENDVPGLADAYTAVCSGKSPPLI</sequence>
<dbReference type="AlphaFoldDB" id="J3MUM7"/>
<organism evidence="4">
    <name type="scientific">Oryza brachyantha</name>
    <name type="common">malo sina</name>
    <dbReference type="NCBI Taxonomy" id="4533"/>
    <lineage>
        <taxon>Eukaryota</taxon>
        <taxon>Viridiplantae</taxon>
        <taxon>Streptophyta</taxon>
        <taxon>Embryophyta</taxon>
        <taxon>Tracheophyta</taxon>
        <taxon>Spermatophyta</taxon>
        <taxon>Magnoliopsida</taxon>
        <taxon>Liliopsida</taxon>
        <taxon>Poales</taxon>
        <taxon>Poaceae</taxon>
        <taxon>BOP clade</taxon>
        <taxon>Oryzoideae</taxon>
        <taxon>Oryzeae</taxon>
        <taxon>Oryzinae</taxon>
        <taxon>Oryza</taxon>
    </lineage>
</organism>
<reference evidence="4" key="1">
    <citation type="journal article" date="2013" name="Nat. Commun.">
        <title>Whole-genome sequencing of Oryza brachyantha reveals mechanisms underlying Oryza genome evolution.</title>
        <authorList>
            <person name="Chen J."/>
            <person name="Huang Q."/>
            <person name="Gao D."/>
            <person name="Wang J."/>
            <person name="Lang Y."/>
            <person name="Liu T."/>
            <person name="Li B."/>
            <person name="Bai Z."/>
            <person name="Luis Goicoechea J."/>
            <person name="Liang C."/>
            <person name="Chen C."/>
            <person name="Zhang W."/>
            <person name="Sun S."/>
            <person name="Liao Y."/>
            <person name="Zhang X."/>
            <person name="Yang L."/>
            <person name="Song C."/>
            <person name="Wang M."/>
            <person name="Shi J."/>
            <person name="Liu G."/>
            <person name="Liu J."/>
            <person name="Zhou H."/>
            <person name="Zhou W."/>
            <person name="Yu Q."/>
            <person name="An N."/>
            <person name="Chen Y."/>
            <person name="Cai Q."/>
            <person name="Wang B."/>
            <person name="Liu B."/>
            <person name="Min J."/>
            <person name="Huang Y."/>
            <person name="Wu H."/>
            <person name="Li Z."/>
            <person name="Zhang Y."/>
            <person name="Yin Y."/>
            <person name="Song W."/>
            <person name="Jiang J."/>
            <person name="Jackson S.A."/>
            <person name="Wing R.A."/>
            <person name="Wang J."/>
            <person name="Chen M."/>
        </authorList>
    </citation>
    <scope>NUCLEOTIDE SEQUENCE [LARGE SCALE GENOMIC DNA]</scope>
    <source>
        <strain evidence="4">cv. IRGC 101232</strain>
    </source>
</reference>
<dbReference type="RefSeq" id="XP_006660315.1">
    <property type="nucleotide sequence ID" value="XM_006660252.3"/>
</dbReference>
<dbReference type="GO" id="GO:0003676">
    <property type="term" value="F:nucleic acid binding"/>
    <property type="evidence" value="ECO:0007669"/>
    <property type="project" value="InterPro"/>
</dbReference>
<comment type="similarity">
    <text evidence="1">Belongs to the mTERF family.</text>
</comment>
<proteinExistence type="inferred from homology"/>
<accession>J3MUM7</accession>
<evidence type="ECO:0000256" key="2">
    <source>
        <dbReference type="ARBA" id="ARBA00022472"/>
    </source>
</evidence>
<dbReference type="FunFam" id="1.25.70.10:FF:000001">
    <property type="entry name" value="Mitochondrial transcription termination factor-like"/>
    <property type="match status" value="1"/>
</dbReference>
<dbReference type="eggNOG" id="KOG1267">
    <property type="taxonomic scope" value="Eukaryota"/>
</dbReference>
<dbReference type="GeneID" id="102707893"/>
<name>J3MUM7_ORYBR</name>
<keyword evidence="2" id="KW-0806">Transcription termination</keyword>
<dbReference type="PANTHER" id="PTHR13068">
    <property type="entry name" value="CGI-12 PROTEIN-RELATED"/>
    <property type="match status" value="1"/>
</dbReference>
<dbReference type="OrthoDB" id="2017321at2759"/>
<keyword evidence="3" id="KW-0809">Transit peptide</keyword>
<reference evidence="4" key="2">
    <citation type="submission" date="2013-04" db="UniProtKB">
        <authorList>
            <consortium name="EnsemblPlants"/>
        </authorList>
    </citation>
    <scope>IDENTIFICATION</scope>
</reference>
<keyword evidence="2" id="KW-0804">Transcription</keyword>
<dbReference type="EnsemblPlants" id="OB08G28080.1">
    <property type="protein sequence ID" value="OB08G28080.1"/>
    <property type="gene ID" value="OB08G28080"/>
</dbReference>
<dbReference type="KEGG" id="obr:102707893"/>
<dbReference type="Pfam" id="PF02536">
    <property type="entry name" value="mTERF"/>
    <property type="match status" value="1"/>
</dbReference>
<keyword evidence="2" id="KW-0805">Transcription regulation</keyword>
<evidence type="ECO:0000256" key="1">
    <source>
        <dbReference type="ARBA" id="ARBA00007692"/>
    </source>
</evidence>
<dbReference type="InterPro" id="IPR038538">
    <property type="entry name" value="MTERF_sf"/>
</dbReference>
<dbReference type="Gene3D" id="1.25.70.10">
    <property type="entry name" value="Transcription termination factor 3, mitochondrial"/>
    <property type="match status" value="2"/>
</dbReference>
<dbReference type="SMART" id="SM00733">
    <property type="entry name" value="Mterf"/>
    <property type="match status" value="4"/>
</dbReference>
<evidence type="ECO:0000256" key="3">
    <source>
        <dbReference type="ARBA" id="ARBA00022946"/>
    </source>
</evidence>
<dbReference type="Gramene" id="OB08G28080.1">
    <property type="protein sequence ID" value="OB08G28080.1"/>
    <property type="gene ID" value="OB08G28080"/>
</dbReference>
<dbReference type="STRING" id="4533.J3MUM7"/>
<dbReference type="HOGENOM" id="CLU_034145_0_0_1"/>
<dbReference type="Proteomes" id="UP000006038">
    <property type="component" value="Chromosome 8"/>
</dbReference>
<evidence type="ECO:0000313" key="5">
    <source>
        <dbReference type="Proteomes" id="UP000006038"/>
    </source>
</evidence>
<keyword evidence="5" id="KW-1185">Reference proteome</keyword>
<dbReference type="PANTHER" id="PTHR13068:SF102">
    <property type="entry name" value="OS11G0246100 PROTEIN"/>
    <property type="match status" value="1"/>
</dbReference>
<evidence type="ECO:0000313" key="4">
    <source>
        <dbReference type="EnsemblPlants" id="OB08G28080.1"/>
    </source>
</evidence>
<gene>
    <name evidence="4" type="primary">LOC102707893</name>
</gene>
<dbReference type="GO" id="GO:0006353">
    <property type="term" value="P:DNA-templated transcription termination"/>
    <property type="evidence" value="ECO:0007669"/>
    <property type="project" value="UniProtKB-KW"/>
</dbReference>
<protein>
    <submittedName>
        <fullName evidence="4">Uncharacterized protein</fullName>
    </submittedName>
</protein>
<dbReference type="OMA" id="HHENAVP"/>
<dbReference type="InterPro" id="IPR003690">
    <property type="entry name" value="MTERF"/>
</dbReference>